<name>A0A1T5BTC0_9BACT</name>
<evidence type="ECO:0000313" key="8">
    <source>
        <dbReference type="Proteomes" id="UP000190852"/>
    </source>
</evidence>
<evidence type="ECO:0000256" key="1">
    <source>
        <dbReference type="ARBA" id="ARBA00004370"/>
    </source>
</evidence>
<proteinExistence type="predicted"/>
<dbReference type="EMBL" id="FUYQ01000008">
    <property type="protein sequence ID" value="SKB50417.1"/>
    <property type="molecule type" value="Genomic_DNA"/>
</dbReference>
<evidence type="ECO:0000256" key="2">
    <source>
        <dbReference type="ARBA" id="ARBA00022692"/>
    </source>
</evidence>
<evidence type="ECO:0000256" key="3">
    <source>
        <dbReference type="ARBA" id="ARBA00022729"/>
    </source>
</evidence>
<keyword evidence="8" id="KW-1185">Reference proteome</keyword>
<keyword evidence="3" id="KW-0732">Signal</keyword>
<dbReference type="GO" id="GO:0019867">
    <property type="term" value="C:outer membrane"/>
    <property type="evidence" value="ECO:0007669"/>
    <property type="project" value="InterPro"/>
</dbReference>
<sequence length="780" mass="89485">MKGLFRVLFAMGFCLYLTGCSTTRHVKEGDYLLDKVEIVSDNEDFKSANLSSYLAQQPNFKVFGLLKWPLHVYNWAGKDDKWVNKLLRRFGEAPVLLDTVLVDQSEEELRRYFVNKGYVHARVDASIDTSKSKKAVVKYEVITHEPYRIRNYSMDISDTTINRIAHMQQPRRPRFASPFRAVPEDFTPLVKEGSLFDRDVLDAERQRLTSLLRRRGYFAFNRDYISYKADSAFNKQVVDLSLQVNPILQKTASGEVISMPHSRYYINDVFVETDYDPINQDASVASGPKDTVKIGNMAVLYGADGRVIRPSVLRKNIYITPGMLYNERTVEQTYASFSALRALKNVNIRFSEFLENDTMKLNCTILTTPAKPQSVGVDLEGTNSAGDFGFATSLNYQHRNLFKGAEVFSAKVRGAYESLSGGFAQDYFEYGGEASITFPEFLFPFVGYDMRRKLRASSELKVSYNYQTRPEYSRTLLSGGWSYIWQERANSQGRHVFKLLDVDYMYLPRINQAFKDSLPESTRLYNYSDQFIMGSGYTYSFTNYNPLFKQRNTHSLRASVELAGNMLYGLSKLTKASKDENGIYNLFGINYAQFVKADFDFSKSIVLDERNSIAYRIGAGVGFPYGNAEMLPFERRYFSGGANSVRGWSVRRLGPGSMAVTDSTSFFNQSGDVRLDLSVEYRSKLFWKFEMAAFVDAGNIWTIRPYSFQDKGNFDFSRFYKEIALSYGLGLRVDFDFFLIRFDTGFKAYNPQETGKERWAILKPNFTNNFAWHFAVGYPF</sequence>
<dbReference type="InterPro" id="IPR000184">
    <property type="entry name" value="Bac_surfAg_D15"/>
</dbReference>
<feature type="domain" description="Bacterial surface antigen (D15)" evidence="6">
    <location>
        <begin position="477"/>
        <end position="761"/>
    </location>
</feature>
<reference evidence="8" key="1">
    <citation type="submission" date="2017-02" db="EMBL/GenBank/DDBJ databases">
        <authorList>
            <person name="Varghese N."/>
            <person name="Submissions S."/>
        </authorList>
    </citation>
    <scope>NUCLEOTIDE SEQUENCE [LARGE SCALE GENOMIC DNA]</scope>
    <source>
        <strain evidence="8">DSM 24967</strain>
    </source>
</reference>
<keyword evidence="5" id="KW-0998">Cell outer membrane</keyword>
<dbReference type="Gene3D" id="2.40.160.50">
    <property type="entry name" value="membrane protein fhac: a member of the omp85/tpsb transporter family"/>
    <property type="match status" value="1"/>
</dbReference>
<protein>
    <submittedName>
        <fullName evidence="7">Outer membrane protein assembly factor BamA</fullName>
    </submittedName>
</protein>
<dbReference type="PANTHER" id="PTHR12815">
    <property type="entry name" value="SORTING AND ASSEMBLY MACHINERY SAMM50 PROTEIN FAMILY MEMBER"/>
    <property type="match status" value="1"/>
</dbReference>
<evidence type="ECO:0000313" key="7">
    <source>
        <dbReference type="EMBL" id="SKB50417.1"/>
    </source>
</evidence>
<dbReference type="PANTHER" id="PTHR12815:SF47">
    <property type="entry name" value="TRANSLOCATION AND ASSEMBLY MODULE SUBUNIT TAMA"/>
    <property type="match status" value="1"/>
</dbReference>
<keyword evidence="4" id="KW-0472">Membrane</keyword>
<dbReference type="Proteomes" id="UP000190852">
    <property type="component" value="Unassembled WGS sequence"/>
</dbReference>
<dbReference type="AlphaFoldDB" id="A0A1T5BTC0"/>
<dbReference type="Pfam" id="PF01103">
    <property type="entry name" value="Omp85"/>
    <property type="match status" value="1"/>
</dbReference>
<keyword evidence="2" id="KW-0812">Transmembrane</keyword>
<evidence type="ECO:0000259" key="6">
    <source>
        <dbReference type="Pfam" id="PF01103"/>
    </source>
</evidence>
<dbReference type="InterPro" id="IPR039910">
    <property type="entry name" value="D15-like"/>
</dbReference>
<comment type="subcellular location">
    <subcellularLocation>
        <location evidence="1">Membrane</location>
    </subcellularLocation>
</comment>
<gene>
    <name evidence="7" type="ORF">SAMN05660349_01496</name>
</gene>
<evidence type="ECO:0000256" key="5">
    <source>
        <dbReference type="ARBA" id="ARBA00023237"/>
    </source>
</evidence>
<evidence type="ECO:0000256" key="4">
    <source>
        <dbReference type="ARBA" id="ARBA00023136"/>
    </source>
</evidence>
<organism evidence="7 8">
    <name type="scientific">Parabacteroides chartae</name>
    <dbReference type="NCBI Taxonomy" id="1037355"/>
    <lineage>
        <taxon>Bacteria</taxon>
        <taxon>Pseudomonadati</taxon>
        <taxon>Bacteroidota</taxon>
        <taxon>Bacteroidia</taxon>
        <taxon>Bacteroidales</taxon>
        <taxon>Tannerellaceae</taxon>
        <taxon>Parabacteroides</taxon>
    </lineage>
</organism>
<accession>A0A1T5BTC0</accession>
<dbReference type="RefSeq" id="WP_079683077.1">
    <property type="nucleotide sequence ID" value="NZ_FUYQ01000008.1"/>
</dbReference>